<reference evidence="2" key="1">
    <citation type="journal article" date="2022" name="Arch. Microbiol.">
        <title>Microbulbifer okhotskensis sp. nov., isolated from a deep bottom sediment of the Okhotsk Sea.</title>
        <authorList>
            <person name="Romanenko L."/>
            <person name="Kurilenko V."/>
            <person name="Otstavnykh N."/>
            <person name="Velansky P."/>
            <person name="Isaeva M."/>
            <person name="Mikhailov V."/>
        </authorList>
    </citation>
    <scope>NUCLEOTIDE SEQUENCE</scope>
    <source>
        <strain evidence="2">OS29</strain>
    </source>
</reference>
<keyword evidence="1" id="KW-0732">Signal</keyword>
<proteinExistence type="predicted"/>
<protein>
    <submittedName>
        <fullName evidence="2">Uncharacterized protein</fullName>
    </submittedName>
</protein>
<feature type="signal peptide" evidence="1">
    <location>
        <begin position="1"/>
        <end position="18"/>
    </location>
</feature>
<dbReference type="AlphaFoldDB" id="A0A9X2EN26"/>
<dbReference type="Proteomes" id="UP001139028">
    <property type="component" value="Unassembled WGS sequence"/>
</dbReference>
<evidence type="ECO:0000313" key="2">
    <source>
        <dbReference type="EMBL" id="MCO1334615.1"/>
    </source>
</evidence>
<accession>A0A9X2EN26</accession>
<comment type="caution">
    <text evidence="2">The sequence shown here is derived from an EMBL/GenBank/DDBJ whole genome shotgun (WGS) entry which is preliminary data.</text>
</comment>
<evidence type="ECO:0000256" key="1">
    <source>
        <dbReference type="SAM" id="SignalP"/>
    </source>
</evidence>
<name>A0A9X2EN26_9GAMM</name>
<organism evidence="2 3">
    <name type="scientific">Microbulbifer okhotskensis</name>
    <dbReference type="NCBI Taxonomy" id="2926617"/>
    <lineage>
        <taxon>Bacteria</taxon>
        <taxon>Pseudomonadati</taxon>
        <taxon>Pseudomonadota</taxon>
        <taxon>Gammaproteobacteria</taxon>
        <taxon>Cellvibrionales</taxon>
        <taxon>Microbulbiferaceae</taxon>
        <taxon>Microbulbifer</taxon>
    </lineage>
</organism>
<sequence length="125" mass="14376">MRVLFFVLFFLAPLFSKAADIKVQQEPLKTLSTCLIMHSWRAWGIWQYEVYALARNRVLVGAKDNHYLVTSTEPGYSHIVNGDVVARYPEAVALQELGNGCQENCPVNHIKRTSWFKRRCKAYSP</sequence>
<dbReference type="EMBL" id="JALBWM010000033">
    <property type="protein sequence ID" value="MCO1334615.1"/>
    <property type="molecule type" value="Genomic_DNA"/>
</dbReference>
<feature type="chain" id="PRO_5040979650" evidence="1">
    <location>
        <begin position="19"/>
        <end position="125"/>
    </location>
</feature>
<keyword evidence="3" id="KW-1185">Reference proteome</keyword>
<gene>
    <name evidence="2" type="ORF">MO867_09715</name>
</gene>
<evidence type="ECO:0000313" key="3">
    <source>
        <dbReference type="Proteomes" id="UP001139028"/>
    </source>
</evidence>
<dbReference type="RefSeq" id="WP_252466197.1">
    <property type="nucleotide sequence ID" value="NZ_JALBWM010000033.1"/>
</dbReference>